<dbReference type="EMBL" id="JADPKZ010000022">
    <property type="protein sequence ID" value="MBF8376581.1"/>
    <property type="molecule type" value="Genomic_DNA"/>
</dbReference>
<dbReference type="SUPFAM" id="SSF50814">
    <property type="entry name" value="Lipocalins"/>
    <property type="match status" value="1"/>
</dbReference>
<organism evidence="1 2">
    <name type="scientific">Alicyclobacillus mali</name>
    <name type="common">ex Roth et al. 2021</name>
    <dbReference type="NCBI Taxonomy" id="1123961"/>
    <lineage>
        <taxon>Bacteria</taxon>
        <taxon>Bacillati</taxon>
        <taxon>Bacillota</taxon>
        <taxon>Bacilli</taxon>
        <taxon>Bacillales</taxon>
        <taxon>Alicyclobacillaceae</taxon>
        <taxon>Alicyclobacillus</taxon>
    </lineage>
</organism>
<evidence type="ECO:0000313" key="1">
    <source>
        <dbReference type="EMBL" id="MBF8376581.1"/>
    </source>
</evidence>
<dbReference type="Gene3D" id="2.40.128.20">
    <property type="match status" value="1"/>
</dbReference>
<evidence type="ECO:0000313" key="2">
    <source>
        <dbReference type="Proteomes" id="UP000642910"/>
    </source>
</evidence>
<accession>A0ABS0EZW3</accession>
<dbReference type="Pfam" id="PF09148">
    <property type="entry name" value="DUF1934"/>
    <property type="match status" value="1"/>
</dbReference>
<name>A0ABS0EZW3_9BACL</name>
<dbReference type="InterPro" id="IPR015231">
    <property type="entry name" value="DUF1934"/>
</dbReference>
<comment type="caution">
    <text evidence="1">The sequence shown here is derived from an EMBL/GenBank/DDBJ whole genome shotgun (WGS) entry which is preliminary data.</text>
</comment>
<gene>
    <name evidence="1" type="ORF">IW967_01650</name>
</gene>
<protein>
    <submittedName>
        <fullName evidence="1">DUF1934 domain-containing protein</fullName>
    </submittedName>
</protein>
<reference evidence="1 2" key="1">
    <citation type="submission" date="2020-11" db="EMBL/GenBank/DDBJ databases">
        <title>Genomic insight of Alicyclobacillus mali FL 18 reveals a new arsenic-resistant strain, with potential in environmental biotechnology.</title>
        <authorList>
            <person name="Fiorentino G."/>
            <person name="Gallo G."/>
            <person name="Aulitto M."/>
        </authorList>
    </citation>
    <scope>NUCLEOTIDE SEQUENCE [LARGE SCALE GENOMIC DNA]</scope>
    <source>
        <strain evidence="1 2">FL 18</strain>
    </source>
</reference>
<sequence length="152" mass="17326">MRTMGAWLEPQEGVSWGCHVTWRRRARMNEGGRARYQTTRGEAKDARWLQTKGGHLLSFQDGEAVYAVRMERHRVLMVRRGDVSLTQIFAAGKSQDLVLRAYGKELPVRAETRSVEVSVGEAGGRAHVTFDLMYADEAEQSVDLVFQWVRRS</sequence>
<dbReference type="Proteomes" id="UP000642910">
    <property type="component" value="Unassembled WGS sequence"/>
</dbReference>
<dbReference type="InterPro" id="IPR012674">
    <property type="entry name" value="Calycin"/>
</dbReference>
<proteinExistence type="predicted"/>
<keyword evidence="2" id="KW-1185">Reference proteome</keyword>